<protein>
    <submittedName>
        <fullName evidence="2">Calcium-transporting ATPase sarcoplasmic/endoplasmic reticulum type</fullName>
    </submittedName>
</protein>
<accession>A0A5B7K2L8</accession>
<evidence type="ECO:0000313" key="3">
    <source>
        <dbReference type="Proteomes" id="UP000324222"/>
    </source>
</evidence>
<keyword evidence="1" id="KW-0812">Transmembrane</keyword>
<dbReference type="EMBL" id="VSRR010118112">
    <property type="protein sequence ID" value="MPC99378.1"/>
    <property type="molecule type" value="Genomic_DNA"/>
</dbReference>
<evidence type="ECO:0000313" key="2">
    <source>
        <dbReference type="EMBL" id="MPC99378.1"/>
    </source>
</evidence>
<dbReference type="Gene3D" id="1.20.1110.10">
    <property type="entry name" value="Calcium-transporting ATPase, transmembrane domain"/>
    <property type="match status" value="1"/>
</dbReference>
<organism evidence="2 3">
    <name type="scientific">Portunus trituberculatus</name>
    <name type="common">Swimming crab</name>
    <name type="synonym">Neptunus trituberculatus</name>
    <dbReference type="NCBI Taxonomy" id="210409"/>
    <lineage>
        <taxon>Eukaryota</taxon>
        <taxon>Metazoa</taxon>
        <taxon>Ecdysozoa</taxon>
        <taxon>Arthropoda</taxon>
        <taxon>Crustacea</taxon>
        <taxon>Multicrustacea</taxon>
        <taxon>Malacostraca</taxon>
        <taxon>Eumalacostraca</taxon>
        <taxon>Eucarida</taxon>
        <taxon>Decapoda</taxon>
        <taxon>Pleocyemata</taxon>
        <taxon>Brachyura</taxon>
        <taxon>Eubrachyura</taxon>
        <taxon>Portunoidea</taxon>
        <taxon>Portunidae</taxon>
        <taxon>Portuninae</taxon>
        <taxon>Portunus</taxon>
    </lineage>
</organism>
<evidence type="ECO:0000256" key="1">
    <source>
        <dbReference type="SAM" id="Phobius"/>
    </source>
</evidence>
<keyword evidence="3" id="KW-1185">Reference proteome</keyword>
<proteinExistence type="predicted"/>
<dbReference type="AlphaFoldDB" id="A0A5B7K2L8"/>
<sequence length="83" mass="9616">MRKHHNTTTVTPLKHQQVVFQVQPLSVGQWVAVLKISFPVILLDETFKLVARQITLGHNPLLCCHWIVLAWGAYLAYIKVYFF</sequence>
<keyword evidence="1" id="KW-1133">Transmembrane helix</keyword>
<keyword evidence="1" id="KW-0472">Membrane</keyword>
<name>A0A5B7K2L8_PORTR</name>
<dbReference type="OrthoDB" id="3352408at2759"/>
<reference evidence="2 3" key="1">
    <citation type="submission" date="2019-05" db="EMBL/GenBank/DDBJ databases">
        <title>Another draft genome of Portunus trituberculatus and its Hox gene families provides insights of decapod evolution.</title>
        <authorList>
            <person name="Jeong J.-H."/>
            <person name="Song I."/>
            <person name="Kim S."/>
            <person name="Choi T."/>
            <person name="Kim D."/>
            <person name="Ryu S."/>
            <person name="Kim W."/>
        </authorList>
    </citation>
    <scope>NUCLEOTIDE SEQUENCE [LARGE SCALE GENOMIC DNA]</scope>
    <source>
        <tissue evidence="2">Muscle</tissue>
    </source>
</reference>
<feature type="transmembrane region" description="Helical" evidence="1">
    <location>
        <begin position="61"/>
        <end position="82"/>
    </location>
</feature>
<gene>
    <name evidence="2" type="primary">Ca-P60A_0</name>
    <name evidence="2" type="ORF">E2C01_094788</name>
</gene>
<dbReference type="Proteomes" id="UP000324222">
    <property type="component" value="Unassembled WGS sequence"/>
</dbReference>
<comment type="caution">
    <text evidence="2">The sequence shown here is derived from an EMBL/GenBank/DDBJ whole genome shotgun (WGS) entry which is preliminary data.</text>
</comment>